<dbReference type="EMBL" id="BBMN01000016">
    <property type="protein sequence ID" value="GAL07275.1"/>
    <property type="molecule type" value="Genomic_DNA"/>
</dbReference>
<name>A0A090QVP0_9GAMM</name>
<evidence type="ECO:0000313" key="2">
    <source>
        <dbReference type="Proteomes" id="UP000029227"/>
    </source>
</evidence>
<reference evidence="1 2" key="1">
    <citation type="journal article" date="2014" name="Genome Announc.">
        <title>Draft Genome Sequences of Two Vibrionaceae Species, Vibrio ponticus C121 and Photobacterium aphoticum C119, Isolated as Coral Reef Microbiota.</title>
        <authorList>
            <person name="Al-saari N."/>
            <person name="Meirelles P.M."/>
            <person name="Mino S."/>
            <person name="Suda W."/>
            <person name="Oshima K."/>
            <person name="Hattori M."/>
            <person name="Ohkuma M."/>
            <person name="Thompson F.L."/>
            <person name="Gomez-Gil B."/>
            <person name="Sawabe T."/>
            <person name="Sawabe T."/>
        </authorList>
    </citation>
    <scope>NUCLEOTIDE SEQUENCE [LARGE SCALE GENOMIC DNA]</scope>
    <source>
        <strain evidence="1 2">JCM 19237</strain>
    </source>
</reference>
<dbReference type="STRING" id="754436.JCM19237_3214"/>
<protein>
    <submittedName>
        <fullName evidence="1">Uncharacterized protein</fullName>
    </submittedName>
</protein>
<accession>A0A090QVP0</accession>
<dbReference type="Proteomes" id="UP000029227">
    <property type="component" value="Unassembled WGS sequence"/>
</dbReference>
<proteinExistence type="predicted"/>
<comment type="caution">
    <text evidence="1">The sequence shown here is derived from an EMBL/GenBank/DDBJ whole genome shotgun (WGS) entry which is preliminary data.</text>
</comment>
<sequence length="45" mass="5431">MRALNIVILSSSRWRKRQGRKCRKRFRPCQLHSKLTENRYGLSAE</sequence>
<evidence type="ECO:0000313" key="1">
    <source>
        <dbReference type="EMBL" id="GAL07275.1"/>
    </source>
</evidence>
<gene>
    <name evidence="1" type="ORF">JCM19237_3214</name>
</gene>
<organism evidence="1 2">
    <name type="scientific">Photobacterium aphoticum</name>
    <dbReference type="NCBI Taxonomy" id="754436"/>
    <lineage>
        <taxon>Bacteria</taxon>
        <taxon>Pseudomonadati</taxon>
        <taxon>Pseudomonadota</taxon>
        <taxon>Gammaproteobacteria</taxon>
        <taxon>Vibrionales</taxon>
        <taxon>Vibrionaceae</taxon>
        <taxon>Photobacterium</taxon>
    </lineage>
</organism>
<dbReference type="AlphaFoldDB" id="A0A090QVP0"/>